<dbReference type="Pfam" id="PF07679">
    <property type="entry name" value="I-set"/>
    <property type="match status" value="1"/>
</dbReference>
<comment type="caution">
    <text evidence="4">The sequence shown here is derived from an EMBL/GenBank/DDBJ whole genome shotgun (WGS) entry which is preliminary data.</text>
</comment>
<feature type="domain" description="Ig-like" evidence="3">
    <location>
        <begin position="6"/>
        <end position="100"/>
    </location>
</feature>
<dbReference type="CDD" id="cd00096">
    <property type="entry name" value="Ig"/>
    <property type="match status" value="1"/>
</dbReference>
<evidence type="ECO:0000256" key="1">
    <source>
        <dbReference type="ARBA" id="ARBA00022729"/>
    </source>
</evidence>
<evidence type="ECO:0000259" key="3">
    <source>
        <dbReference type="PROSITE" id="PS50835"/>
    </source>
</evidence>
<evidence type="ECO:0000313" key="4">
    <source>
        <dbReference type="EMBL" id="VDI56492.1"/>
    </source>
</evidence>
<protein>
    <recommendedName>
        <fullName evidence="3">Ig-like domain-containing protein</fullName>
    </recommendedName>
</protein>
<organism evidence="4 5">
    <name type="scientific">Mytilus galloprovincialis</name>
    <name type="common">Mediterranean mussel</name>
    <dbReference type="NCBI Taxonomy" id="29158"/>
    <lineage>
        <taxon>Eukaryota</taxon>
        <taxon>Metazoa</taxon>
        <taxon>Spiralia</taxon>
        <taxon>Lophotrochozoa</taxon>
        <taxon>Mollusca</taxon>
        <taxon>Bivalvia</taxon>
        <taxon>Autobranchia</taxon>
        <taxon>Pteriomorphia</taxon>
        <taxon>Mytilida</taxon>
        <taxon>Mytiloidea</taxon>
        <taxon>Mytilidae</taxon>
        <taxon>Mytilinae</taxon>
        <taxon>Mytilus</taxon>
    </lineage>
</organism>
<dbReference type="GO" id="GO:0007156">
    <property type="term" value="P:homophilic cell adhesion via plasma membrane adhesion molecules"/>
    <property type="evidence" value="ECO:0007669"/>
    <property type="project" value="TreeGrafter"/>
</dbReference>
<dbReference type="GO" id="GO:0050808">
    <property type="term" value="P:synapse organization"/>
    <property type="evidence" value="ECO:0007669"/>
    <property type="project" value="TreeGrafter"/>
</dbReference>
<gene>
    <name evidence="4" type="ORF">MGAL_10B035737</name>
</gene>
<feature type="non-terminal residue" evidence="4">
    <location>
        <position position="200"/>
    </location>
</feature>
<dbReference type="EMBL" id="UYJE01007617">
    <property type="protein sequence ID" value="VDI56492.1"/>
    <property type="molecule type" value="Genomic_DNA"/>
</dbReference>
<dbReference type="GO" id="GO:0005886">
    <property type="term" value="C:plasma membrane"/>
    <property type="evidence" value="ECO:0007669"/>
    <property type="project" value="TreeGrafter"/>
</dbReference>
<keyword evidence="2" id="KW-1015">Disulfide bond</keyword>
<sequence>MGNTIPYFEITPSRYKVDKGKTVILKCSLEGVYKTASWKKRNHQNSTVTNIIIDDSKYIGSTVKYPSLVIVNADLNDTGSYFCTVTYGKNNLKKRGPDVSLTVEGIKMASLKYKVDYSGEIKLVCTLIGSPKSICWYRNSLDNTTERIVIDSSKYKGSTVDDPSLEIVNVNENDTGSYFCTARFSGNEELSGDTVSVIIQ</sequence>
<keyword evidence="1" id="KW-0732">Signal</keyword>
<reference evidence="4" key="1">
    <citation type="submission" date="2018-11" db="EMBL/GenBank/DDBJ databases">
        <authorList>
            <person name="Alioto T."/>
            <person name="Alioto T."/>
        </authorList>
    </citation>
    <scope>NUCLEOTIDE SEQUENCE</scope>
</reference>
<dbReference type="Gene3D" id="2.60.40.10">
    <property type="entry name" value="Immunoglobulins"/>
    <property type="match status" value="2"/>
</dbReference>
<evidence type="ECO:0000256" key="2">
    <source>
        <dbReference type="ARBA" id="ARBA00023157"/>
    </source>
</evidence>
<dbReference type="PANTHER" id="PTHR45080">
    <property type="entry name" value="CONTACTIN 5"/>
    <property type="match status" value="1"/>
</dbReference>
<dbReference type="SMART" id="SM00409">
    <property type="entry name" value="IG"/>
    <property type="match status" value="2"/>
</dbReference>
<dbReference type="GO" id="GO:0030424">
    <property type="term" value="C:axon"/>
    <property type="evidence" value="ECO:0007669"/>
    <property type="project" value="TreeGrafter"/>
</dbReference>
<keyword evidence="5" id="KW-1185">Reference proteome</keyword>
<dbReference type="OrthoDB" id="6129563at2759"/>
<dbReference type="GO" id="GO:0008046">
    <property type="term" value="F:axon guidance receptor activity"/>
    <property type="evidence" value="ECO:0007669"/>
    <property type="project" value="TreeGrafter"/>
</dbReference>
<dbReference type="InterPro" id="IPR050958">
    <property type="entry name" value="Cell_Adh-Cytoskel_Orgn"/>
</dbReference>
<evidence type="ECO:0000313" key="5">
    <source>
        <dbReference type="Proteomes" id="UP000596742"/>
    </source>
</evidence>
<dbReference type="AlphaFoldDB" id="A0A8B6FYK4"/>
<dbReference type="InterPro" id="IPR003599">
    <property type="entry name" value="Ig_sub"/>
</dbReference>
<dbReference type="PROSITE" id="PS50835">
    <property type="entry name" value="IG_LIKE"/>
    <property type="match status" value="2"/>
</dbReference>
<dbReference type="InterPro" id="IPR036179">
    <property type="entry name" value="Ig-like_dom_sf"/>
</dbReference>
<dbReference type="PANTHER" id="PTHR45080:SF8">
    <property type="entry name" value="IG-LIKE DOMAIN-CONTAINING PROTEIN"/>
    <property type="match status" value="1"/>
</dbReference>
<accession>A0A8B6FYK4</accession>
<dbReference type="InterPro" id="IPR013098">
    <property type="entry name" value="Ig_I-set"/>
</dbReference>
<dbReference type="Pfam" id="PF13927">
    <property type="entry name" value="Ig_3"/>
    <property type="match status" value="1"/>
</dbReference>
<name>A0A8B6FYK4_MYTGA</name>
<proteinExistence type="predicted"/>
<dbReference type="Proteomes" id="UP000596742">
    <property type="component" value="Unassembled WGS sequence"/>
</dbReference>
<dbReference type="GO" id="GO:0043025">
    <property type="term" value="C:neuronal cell body"/>
    <property type="evidence" value="ECO:0007669"/>
    <property type="project" value="TreeGrafter"/>
</dbReference>
<dbReference type="SUPFAM" id="SSF48726">
    <property type="entry name" value="Immunoglobulin"/>
    <property type="match status" value="2"/>
</dbReference>
<feature type="domain" description="Ig-like" evidence="3">
    <location>
        <begin position="121"/>
        <end position="196"/>
    </location>
</feature>
<dbReference type="InterPro" id="IPR013783">
    <property type="entry name" value="Ig-like_fold"/>
</dbReference>
<dbReference type="InterPro" id="IPR007110">
    <property type="entry name" value="Ig-like_dom"/>
</dbReference>